<dbReference type="OrthoDB" id="8478472at2"/>
<dbReference type="InterPro" id="IPR018766">
    <property type="entry name" value="Zinicin_2"/>
</dbReference>
<evidence type="ECO:0000313" key="1">
    <source>
        <dbReference type="EMBL" id="ASY13690.1"/>
    </source>
</evidence>
<dbReference type="Proteomes" id="UP000217171">
    <property type="component" value="Chromosome"/>
</dbReference>
<dbReference type="InterPro" id="IPR042271">
    <property type="entry name" value="Zinicin_2_N"/>
</dbReference>
<organism evidence="1 2">
    <name type="scientific">Candidatus Nanopelagicus hibericus</name>
    <dbReference type="NCBI Taxonomy" id="1884915"/>
    <lineage>
        <taxon>Bacteria</taxon>
        <taxon>Bacillati</taxon>
        <taxon>Actinomycetota</taxon>
        <taxon>Actinomycetes</taxon>
        <taxon>Candidatus Nanopelagicales</taxon>
        <taxon>Candidatus Nanopelagicaceae</taxon>
        <taxon>Candidatus Nanopelagicus</taxon>
    </lineage>
</organism>
<dbReference type="PANTHER" id="PTHR39420">
    <property type="match status" value="1"/>
</dbReference>
<proteinExistence type="predicted"/>
<protein>
    <submittedName>
        <fullName evidence="1">Zinicin-like metallopeptidase</fullName>
    </submittedName>
</protein>
<dbReference type="RefSeq" id="WP_095672667.1">
    <property type="nucleotide sequence ID" value="NZ_CP016771.1"/>
</dbReference>
<accession>A0A249KA65</accession>
<dbReference type="NCBIfam" id="TIGR03624">
    <property type="entry name" value="putative hydrolase"/>
    <property type="match status" value="1"/>
</dbReference>
<reference evidence="1 2" key="1">
    <citation type="submission" date="2016-07" db="EMBL/GenBank/DDBJ databases">
        <title>High microdiversification within the ubiquitous acI lineage of Actinobacteria.</title>
        <authorList>
            <person name="Neuenschwander S.M."/>
            <person name="Salcher M."/>
            <person name="Ghai R."/>
            <person name="Pernthaler J."/>
        </authorList>
    </citation>
    <scope>NUCLEOTIDE SEQUENCE [LARGE SCALE GENOMIC DNA]</scope>
    <source>
        <strain evidence="1">MMS-21-160</strain>
    </source>
</reference>
<name>A0A249KA65_9ACTN</name>
<dbReference type="KEGG" id="nhi:B1s21160_05130"/>
<dbReference type="Gene3D" id="1.20.150.30">
    <property type="entry name" value="Zincin-like metallopeptidase, N-terminal domain"/>
    <property type="match status" value="1"/>
</dbReference>
<dbReference type="EMBL" id="CP016771">
    <property type="protein sequence ID" value="ASY13690.1"/>
    <property type="molecule type" value="Genomic_DNA"/>
</dbReference>
<dbReference type="SUPFAM" id="SSF55486">
    <property type="entry name" value="Metalloproteases ('zincins'), catalytic domain"/>
    <property type="match status" value="1"/>
</dbReference>
<dbReference type="PANTHER" id="PTHR39420:SF2">
    <property type="entry name" value="HYDROLASE"/>
    <property type="match status" value="1"/>
</dbReference>
<dbReference type="AlphaFoldDB" id="A0A249KA65"/>
<evidence type="ECO:0000313" key="2">
    <source>
        <dbReference type="Proteomes" id="UP000217171"/>
    </source>
</evidence>
<dbReference type="Pfam" id="PF10103">
    <property type="entry name" value="Zincin_2"/>
    <property type="match status" value="1"/>
</dbReference>
<sequence>MSFGFLPNEGQPDFDALLKKFSEMGIDSGVLAGAKSFIEGMGGNKSGEQNLITVANLREISRKIITAKGDLPVGSVDLQQLSQSLTIANTWLDTEILFPAATVSNQSAWAKRDWLDESVNGWQQLFEPLAVGMADALGNVIASSNNTLPIEFMGSGEQNPQQQEAMKLMLARILRGFMGTLIATQLGQGIGTLANTITGANDVAIPLLKADSGSHLIPQNITEWADGLGIDLEQIRIYLSLREAAAARLFANTPWLENYIKDLIIAYGEGITIDVDSITRQAEEAMAGGEIDINNPQSINIALNAGLFTPQQTPAQELALTRLEMTLALIEGWIDHVISAVASEKIPAFNALIENSRRRRATNSPMQQIFANLLGVEVSPRKMREASAFWSEVKKLRGADGRDKCWEDPAFLPMPNDLSDVKNFLDSVTVPDDLSGLI</sequence>
<keyword evidence="2" id="KW-1185">Reference proteome</keyword>
<gene>
    <name evidence="1" type="ORF">B1s21160_05130</name>
</gene>